<dbReference type="GO" id="GO:0015031">
    <property type="term" value="P:protein transport"/>
    <property type="evidence" value="ECO:0007669"/>
    <property type="project" value="UniProtKB-KW"/>
</dbReference>
<keyword evidence="1" id="KW-0813">Transport</keyword>
<feature type="region of interest" description="Disordered" evidence="4">
    <location>
        <begin position="520"/>
        <end position="539"/>
    </location>
</feature>
<feature type="region of interest" description="Disordered" evidence="4">
    <location>
        <begin position="1"/>
        <end position="59"/>
    </location>
</feature>
<dbReference type="GO" id="GO:0042147">
    <property type="term" value="P:retrograde transport, endosome to Golgi"/>
    <property type="evidence" value="ECO:0007669"/>
    <property type="project" value="InterPro"/>
</dbReference>
<dbReference type="InterPro" id="IPR040047">
    <property type="entry name" value="VPS50"/>
</dbReference>
<dbReference type="Proteomes" id="UP000235965">
    <property type="component" value="Unassembled WGS sequence"/>
</dbReference>
<dbReference type="GO" id="GO:0000149">
    <property type="term" value="F:SNARE binding"/>
    <property type="evidence" value="ECO:0007669"/>
    <property type="project" value="TreeGrafter"/>
</dbReference>
<dbReference type="EMBL" id="NEVH01004413">
    <property type="protein sequence ID" value="PNF39556.1"/>
    <property type="molecule type" value="Genomic_DNA"/>
</dbReference>
<dbReference type="PANTHER" id="PTHR13258:SF0">
    <property type="entry name" value="SYNDETIN"/>
    <property type="match status" value="1"/>
</dbReference>
<dbReference type="GO" id="GO:0032456">
    <property type="term" value="P:endocytic recycling"/>
    <property type="evidence" value="ECO:0007669"/>
    <property type="project" value="InterPro"/>
</dbReference>
<sequence length="980" mass="112007">MEGLKHKWLSTINKQGLDPRRSSAVQPDEEVARFPTEEGNTLNRGSQPEARITHEDDPLADQDKLESIEPEYFSSEGFDPCGHELKKLPQKLDSDAIEKDFQKLWQQHVVVSKKVLQLIQQKHATFNEEFSRIVEVQQELQATLCVCREGRRDLNLAKRRFTTASLGILANYRKRQLVQGLLHSLNTIKTLQRTEERLQELLSEGNYPGAIRLLLECQSVAATYRHFMCVAALSGKLQDTLLTAEEQLDQALAKVCSHFDSDHYSKVQAAYNLLGKTQMAMDQLHMHFASAIHNATFSVVYGYVELCSGAAQAESSAGGNTFHKKQYEQLCECVTAESFIPCLVDLCKALWGIMRSYHQVVSWHQRKDSEKLSADGVSEPLYFEESFNKQYVKEKLGKGLVRIWHDVQARVLAYLLGSDLSWYKFDEFLHILGIVHRLMEIGEEFCASKSEALQNSIKKQSSNYFRNYHHDRLEELRIFLENESWEMCPVKPDFTILQLQEFRSLRHILKTWKPRAESVNGRQTAVSSPDCSSSNHSQDGSSITGGYFARYSESGSPFDVGFDEVQEEDILANIGDEPSGYFSDESDEDIPEELKKDFVDENVGDTVINRHSKPNSKKFSRRELMKAPILTNTTLTVLRQCGKYLQMSHLLRPIAFEVIVCMSQLFDYYLYAVHAFFTTDLPVSFRSVYNLNLQTSLKRIQDSLVVPSHLTEAEQDQTERTVGEVPEPHISPVVDLTQRETLHGLAERVVAVESLIFLAKQLEFLHDYLEHLQGGSSFLQQFFSQTVTASAELRRPVYMCVAATAVDSKVILALMAKVNWEVKEVMSQHSKYVDILLRELQIFSMRLEEVVLRIPIPQEVYLILWESIIQLTCKTFVEGFSNAKKCSTGGRGLMQLDFSQFLSKLKKLTSIRPIPGTEYVEHYIKAYYLQEAALESWVREHNEYSSKHLLALVSCVCQNDKKTRQRLTALIEDMEIVGSR</sequence>
<dbReference type="InterPro" id="IPR019515">
    <property type="entry name" value="VPS54_N"/>
</dbReference>
<keyword evidence="8" id="KW-1185">Reference proteome</keyword>
<reference evidence="7 8" key="1">
    <citation type="submission" date="2017-12" db="EMBL/GenBank/DDBJ databases">
        <title>Hemimetabolous genomes reveal molecular basis of termite eusociality.</title>
        <authorList>
            <person name="Harrison M.C."/>
            <person name="Jongepier E."/>
            <person name="Robertson H.M."/>
            <person name="Arning N."/>
            <person name="Bitard-Feildel T."/>
            <person name="Chao H."/>
            <person name="Childers C.P."/>
            <person name="Dinh H."/>
            <person name="Doddapaneni H."/>
            <person name="Dugan S."/>
            <person name="Gowin J."/>
            <person name="Greiner C."/>
            <person name="Han Y."/>
            <person name="Hu H."/>
            <person name="Hughes D.S.T."/>
            <person name="Huylmans A.-K."/>
            <person name="Kemena C."/>
            <person name="Kremer L.P.M."/>
            <person name="Lee S.L."/>
            <person name="Lopez-Ezquerra A."/>
            <person name="Mallet L."/>
            <person name="Monroy-Kuhn J.M."/>
            <person name="Moser A."/>
            <person name="Murali S.C."/>
            <person name="Muzny D.M."/>
            <person name="Otani S."/>
            <person name="Piulachs M.-D."/>
            <person name="Poelchau M."/>
            <person name="Qu J."/>
            <person name="Schaub F."/>
            <person name="Wada-Katsumata A."/>
            <person name="Worley K.C."/>
            <person name="Xie Q."/>
            <person name="Ylla G."/>
            <person name="Poulsen M."/>
            <person name="Gibbs R.A."/>
            <person name="Schal C."/>
            <person name="Richards S."/>
            <person name="Belles X."/>
            <person name="Korb J."/>
            <person name="Bornberg-Bauer E."/>
        </authorList>
    </citation>
    <scope>NUCLEOTIDE SEQUENCE [LARGE SCALE GENOMIC DNA]</scope>
    <source>
        <tissue evidence="7">Whole body</tissue>
    </source>
</reference>
<proteinExistence type="predicted"/>
<dbReference type="Pfam" id="PF10474">
    <property type="entry name" value="Syndetin_C"/>
    <property type="match status" value="1"/>
</dbReference>
<evidence type="ECO:0000259" key="5">
    <source>
        <dbReference type="Pfam" id="PF10474"/>
    </source>
</evidence>
<dbReference type="Pfam" id="PF10475">
    <property type="entry name" value="Vps54_N"/>
    <property type="match status" value="1"/>
</dbReference>
<dbReference type="PANTHER" id="PTHR13258">
    <property type="entry name" value="SYNDETIN"/>
    <property type="match status" value="1"/>
</dbReference>
<dbReference type="STRING" id="105785.A0A2J7RFF2"/>
<feature type="domain" description="Vacuolar protein sorting-associated protein 54 N-terminal" evidence="6">
    <location>
        <begin position="65"/>
        <end position="363"/>
    </location>
</feature>
<evidence type="ECO:0000256" key="1">
    <source>
        <dbReference type="ARBA" id="ARBA00022448"/>
    </source>
</evidence>
<evidence type="ECO:0000256" key="4">
    <source>
        <dbReference type="SAM" id="MobiDB-lite"/>
    </source>
</evidence>
<protein>
    <submittedName>
        <fullName evidence="7">Syndetin</fullName>
    </submittedName>
</protein>
<evidence type="ECO:0000259" key="6">
    <source>
        <dbReference type="Pfam" id="PF10475"/>
    </source>
</evidence>
<dbReference type="InParanoid" id="A0A2J7RFF2"/>
<organism evidence="7 8">
    <name type="scientific">Cryptotermes secundus</name>
    <dbReference type="NCBI Taxonomy" id="105785"/>
    <lineage>
        <taxon>Eukaryota</taxon>
        <taxon>Metazoa</taxon>
        <taxon>Ecdysozoa</taxon>
        <taxon>Arthropoda</taxon>
        <taxon>Hexapoda</taxon>
        <taxon>Insecta</taxon>
        <taxon>Pterygota</taxon>
        <taxon>Neoptera</taxon>
        <taxon>Polyneoptera</taxon>
        <taxon>Dictyoptera</taxon>
        <taxon>Blattodea</taxon>
        <taxon>Blattoidea</taxon>
        <taxon>Termitoidae</taxon>
        <taxon>Kalotermitidae</taxon>
        <taxon>Cryptotermitinae</taxon>
        <taxon>Cryptotermes</taxon>
    </lineage>
</organism>
<dbReference type="FunCoup" id="A0A2J7RFF2">
    <property type="interactions" value="1423"/>
</dbReference>
<gene>
    <name evidence="7" type="ORF">B7P43_G11085</name>
</gene>
<accession>A0A2J7RFF2</accession>
<evidence type="ECO:0000313" key="8">
    <source>
        <dbReference type="Proteomes" id="UP000235965"/>
    </source>
</evidence>
<comment type="caution">
    <text evidence="7">The sequence shown here is derived from an EMBL/GenBank/DDBJ whole genome shotgun (WGS) entry which is preliminary data.</text>
</comment>
<dbReference type="GO" id="GO:1990745">
    <property type="term" value="C:EARP complex"/>
    <property type="evidence" value="ECO:0007669"/>
    <property type="project" value="InterPro"/>
</dbReference>
<evidence type="ECO:0000256" key="2">
    <source>
        <dbReference type="ARBA" id="ARBA00022927"/>
    </source>
</evidence>
<feature type="domain" description="Syndetin C-terminal" evidence="5">
    <location>
        <begin position="742"/>
        <end position="972"/>
    </location>
</feature>
<name>A0A2J7RFF2_9NEOP</name>
<keyword evidence="2" id="KW-0653">Protein transport</keyword>
<dbReference type="GO" id="GO:0005829">
    <property type="term" value="C:cytosol"/>
    <property type="evidence" value="ECO:0007669"/>
    <property type="project" value="GOC"/>
</dbReference>
<dbReference type="OrthoDB" id="10263345at2759"/>
<dbReference type="InterPro" id="IPR019514">
    <property type="entry name" value="Syndetin_C"/>
</dbReference>
<evidence type="ECO:0000313" key="7">
    <source>
        <dbReference type="EMBL" id="PNF39556.1"/>
    </source>
</evidence>
<keyword evidence="3" id="KW-0175">Coiled coil</keyword>
<evidence type="ECO:0000256" key="3">
    <source>
        <dbReference type="ARBA" id="ARBA00023054"/>
    </source>
</evidence>
<dbReference type="AlphaFoldDB" id="A0A2J7RFF2"/>